<name>A0A432WH15_9GAMM</name>
<dbReference type="EMBL" id="PIPO01000003">
    <property type="protein sequence ID" value="RUO32997.1"/>
    <property type="molecule type" value="Genomic_DNA"/>
</dbReference>
<keyword evidence="3" id="KW-0560">Oxidoreductase</keyword>
<dbReference type="InterPro" id="IPR011990">
    <property type="entry name" value="TPR-like_helical_dom_sf"/>
</dbReference>
<comment type="similarity">
    <text evidence="1">Belongs to the aspartyl/asparaginyl beta-hydroxylase family.</text>
</comment>
<dbReference type="Gene3D" id="1.25.40.10">
    <property type="entry name" value="Tetratricopeptide repeat domain"/>
    <property type="match status" value="1"/>
</dbReference>
<organism evidence="5 6">
    <name type="scientific">Aliidiomarina soli</name>
    <dbReference type="NCBI Taxonomy" id="1928574"/>
    <lineage>
        <taxon>Bacteria</taxon>
        <taxon>Pseudomonadati</taxon>
        <taxon>Pseudomonadota</taxon>
        <taxon>Gammaproteobacteria</taxon>
        <taxon>Alteromonadales</taxon>
        <taxon>Idiomarinaceae</taxon>
        <taxon>Aliidiomarina</taxon>
    </lineage>
</organism>
<dbReference type="GO" id="GO:0051213">
    <property type="term" value="F:dioxygenase activity"/>
    <property type="evidence" value="ECO:0007669"/>
    <property type="project" value="UniProtKB-KW"/>
</dbReference>
<evidence type="ECO:0000256" key="3">
    <source>
        <dbReference type="ARBA" id="ARBA00023002"/>
    </source>
</evidence>
<keyword evidence="2" id="KW-0223">Dioxygenase</keyword>
<evidence type="ECO:0000256" key="1">
    <source>
        <dbReference type="ARBA" id="ARBA00007730"/>
    </source>
</evidence>
<dbReference type="InterPro" id="IPR027443">
    <property type="entry name" value="IPNS-like_sf"/>
</dbReference>
<dbReference type="PANTHER" id="PTHR46332">
    <property type="entry name" value="ASPARTATE BETA-HYDROXYLASE DOMAIN-CONTAINING PROTEIN 2"/>
    <property type="match status" value="1"/>
</dbReference>
<dbReference type="RefSeq" id="WP_126798744.1">
    <property type="nucleotide sequence ID" value="NZ_PIPO01000003.1"/>
</dbReference>
<evidence type="ECO:0000313" key="5">
    <source>
        <dbReference type="EMBL" id="RUO32997.1"/>
    </source>
</evidence>
<dbReference type="Gene3D" id="2.60.120.330">
    <property type="entry name" value="B-lactam Antibiotic, Isopenicillin N Synthase, Chain"/>
    <property type="match status" value="1"/>
</dbReference>
<dbReference type="AlphaFoldDB" id="A0A432WH15"/>
<protein>
    <submittedName>
        <fullName evidence="5">Aspartyl beta-hydroxylase</fullName>
    </submittedName>
</protein>
<dbReference type="SUPFAM" id="SSF48452">
    <property type="entry name" value="TPR-like"/>
    <property type="match status" value="1"/>
</dbReference>
<dbReference type="PANTHER" id="PTHR46332:SF5">
    <property type="entry name" value="ASPARTATE BETA-HYDROXYLASE DOMAIN CONTAINING 2"/>
    <property type="match status" value="1"/>
</dbReference>
<accession>A0A432WH15</accession>
<dbReference type="SUPFAM" id="SSF51197">
    <property type="entry name" value="Clavaminate synthase-like"/>
    <property type="match status" value="1"/>
</dbReference>
<sequence>MTTQQQPPTEEGLKQLLHAKDYAAALLVTERLLTRNAKDERLLLMLGRLYELIESSMDPQALYTRVVDEVPCAYNTHLMLGRYYDSRKDVEGAFKHYVFALRTANGEGFWLNSESTAPWAHKLVARAVDYAEQHRRDVMEGWISDLEKEFGADEIERVSKGIRMYSGEIPKVYEDPRQQPGFLYIPGLPAKPVFDRSDLDFIDYYESQFETIKSELDALISQNIHIENYRDEDKHGLTEGGDWDAKFFYRHGQRYDDTHSQCPKTSEVLSNLPLVHINDHSPEVCFSVLQPGAHLLPHRGITNSRSVLHMGLQIPPNCALNVVDIEQLNWQPGKVFAFDDNYLHEAWNRSDESRYVLLADIWNPFLRDSEKAAISKFVETVGILNRKYPAQPISAI</sequence>
<dbReference type="InterPro" id="IPR051821">
    <property type="entry name" value="Asp/Asn_beta-hydroxylase"/>
</dbReference>
<evidence type="ECO:0000256" key="2">
    <source>
        <dbReference type="ARBA" id="ARBA00022964"/>
    </source>
</evidence>
<dbReference type="InterPro" id="IPR007803">
    <property type="entry name" value="Asp/Arg/Pro-Hydrxlase"/>
</dbReference>
<dbReference type="GO" id="GO:0016020">
    <property type="term" value="C:membrane"/>
    <property type="evidence" value="ECO:0007669"/>
    <property type="project" value="TreeGrafter"/>
</dbReference>
<gene>
    <name evidence="5" type="ORF">CWE14_07065</name>
</gene>
<feature type="domain" description="Aspartyl/asparaginy/proline hydroxylase" evidence="4">
    <location>
        <begin position="206"/>
        <end position="364"/>
    </location>
</feature>
<comment type="caution">
    <text evidence="5">The sequence shown here is derived from an EMBL/GenBank/DDBJ whole genome shotgun (WGS) entry which is preliminary data.</text>
</comment>
<reference evidence="5 6" key="1">
    <citation type="journal article" date="2011" name="Front. Microbiol.">
        <title>Genomic signatures of strain selection and enhancement in Bacillus atrophaeus var. globigii, a historical biowarfare simulant.</title>
        <authorList>
            <person name="Gibbons H.S."/>
            <person name="Broomall S.M."/>
            <person name="McNew L.A."/>
            <person name="Daligault H."/>
            <person name="Chapman C."/>
            <person name="Bruce D."/>
            <person name="Karavis M."/>
            <person name="Krepps M."/>
            <person name="McGregor P.A."/>
            <person name="Hong C."/>
            <person name="Park K.H."/>
            <person name="Akmal A."/>
            <person name="Feldman A."/>
            <person name="Lin J.S."/>
            <person name="Chang W.E."/>
            <person name="Higgs B.W."/>
            <person name="Demirev P."/>
            <person name="Lindquist J."/>
            <person name="Liem A."/>
            <person name="Fochler E."/>
            <person name="Read T.D."/>
            <person name="Tapia R."/>
            <person name="Johnson S."/>
            <person name="Bishop-Lilly K.A."/>
            <person name="Detter C."/>
            <person name="Han C."/>
            <person name="Sozhamannan S."/>
            <person name="Rosenzweig C.N."/>
            <person name="Skowronski E.W."/>
        </authorList>
    </citation>
    <scope>NUCLEOTIDE SEQUENCE [LARGE SCALE GENOMIC DNA]</scope>
    <source>
        <strain evidence="5 6">Y4G10-17</strain>
    </source>
</reference>
<dbReference type="Pfam" id="PF05118">
    <property type="entry name" value="Asp_Arg_Hydrox"/>
    <property type="match status" value="1"/>
</dbReference>
<proteinExistence type="inferred from homology"/>
<evidence type="ECO:0000259" key="4">
    <source>
        <dbReference type="Pfam" id="PF05118"/>
    </source>
</evidence>
<evidence type="ECO:0000313" key="6">
    <source>
        <dbReference type="Proteomes" id="UP000287823"/>
    </source>
</evidence>
<keyword evidence="6" id="KW-1185">Reference proteome</keyword>
<dbReference type="Proteomes" id="UP000287823">
    <property type="component" value="Unassembled WGS sequence"/>
</dbReference>